<evidence type="ECO:0000259" key="2">
    <source>
        <dbReference type="Pfam" id="PF18536"/>
    </source>
</evidence>
<dbReference type="Pfam" id="PF18536">
    <property type="entry name" value="DUF5623"/>
    <property type="match status" value="1"/>
</dbReference>
<accession>A0A377Q835</accession>
<dbReference type="Proteomes" id="UP000255108">
    <property type="component" value="Unassembled WGS sequence"/>
</dbReference>
<dbReference type="EMBL" id="SMBT01000009">
    <property type="protein sequence ID" value="TCU84545.1"/>
    <property type="molecule type" value="Genomic_DNA"/>
</dbReference>
<dbReference type="OrthoDB" id="6059332at2"/>
<proteinExistence type="predicted"/>
<organism evidence="3 5">
    <name type="scientific">Iodobacter fluviatilis</name>
    <dbReference type="NCBI Taxonomy" id="537"/>
    <lineage>
        <taxon>Bacteria</taxon>
        <taxon>Pseudomonadati</taxon>
        <taxon>Pseudomonadota</taxon>
        <taxon>Betaproteobacteria</taxon>
        <taxon>Neisseriales</taxon>
        <taxon>Chitinibacteraceae</taxon>
        <taxon>Iodobacter</taxon>
    </lineage>
</organism>
<protein>
    <recommendedName>
        <fullName evidence="2">DUF5623 domain-containing protein</fullName>
    </recommendedName>
</protein>
<evidence type="ECO:0000256" key="1">
    <source>
        <dbReference type="SAM" id="MobiDB-lite"/>
    </source>
</evidence>
<evidence type="ECO:0000313" key="6">
    <source>
        <dbReference type="Proteomes" id="UP000295794"/>
    </source>
</evidence>
<sequence>MNIASIRPSTLDGIKQLAKKISCEQKISHTIALDVASRQAGYENFVHARRQVKRPLFPVYLTVHWHMPRRDPGELRAGREMWRIDLNRPLPEIVAKHRVAYCRGLHGFRMEYNDHLEHRLDVIGQDAARDLLLTAARGLRFIEATGLQPVTTQKQRDRLSLITNIPGRDHQSQWFDPLTGFGLVLDEPYAPALRNVAGERQGWLEYNNLLEKAPDWQGIYFPGECLPRLIGDNAELLQRISTILASVAPVPVPESWPHETAPYNDYFISPNRQADARPRRPRPGPSWREYKGAVPYGGTAGIPSEWRPKKAMPFELHQQLSPLMQALSGGFMYRVGTKLTRAHSKLDEWVIREHKHEHPDAVYSVYYGPQRSPVCQTDAERLEVLLKARIIIERGYDDCKPRRMLLDALDAGISEVAKLLNQNQ</sequence>
<evidence type="ECO:0000313" key="3">
    <source>
        <dbReference type="EMBL" id="STQ90011.1"/>
    </source>
</evidence>
<dbReference type="InterPro" id="IPR040531">
    <property type="entry name" value="DUF5623"/>
</dbReference>
<dbReference type="RefSeq" id="WP_115226398.1">
    <property type="nucleotide sequence ID" value="NZ_CAWOLO010000009.1"/>
</dbReference>
<evidence type="ECO:0000313" key="5">
    <source>
        <dbReference type="Proteomes" id="UP000255108"/>
    </source>
</evidence>
<name>A0A377Q835_9NEIS</name>
<keyword evidence="6" id="KW-1185">Reference proteome</keyword>
<reference evidence="3 5" key="1">
    <citation type="submission" date="2018-06" db="EMBL/GenBank/DDBJ databases">
        <authorList>
            <consortium name="Pathogen Informatics"/>
            <person name="Doyle S."/>
        </authorList>
    </citation>
    <scope>NUCLEOTIDE SEQUENCE [LARGE SCALE GENOMIC DNA]</scope>
    <source>
        <strain evidence="3 5">NCTC11159</strain>
    </source>
</reference>
<dbReference type="EMBL" id="UGHR01000001">
    <property type="protein sequence ID" value="STQ90011.1"/>
    <property type="molecule type" value="Genomic_DNA"/>
</dbReference>
<feature type="domain" description="DUF5623" evidence="2">
    <location>
        <begin position="306"/>
        <end position="412"/>
    </location>
</feature>
<reference evidence="4 6" key="2">
    <citation type="submission" date="2019-03" db="EMBL/GenBank/DDBJ databases">
        <title>Genomic Encyclopedia of Type Strains, Phase IV (KMG-IV): sequencing the most valuable type-strain genomes for metagenomic binning, comparative biology and taxonomic classification.</title>
        <authorList>
            <person name="Goeker M."/>
        </authorList>
    </citation>
    <scope>NUCLEOTIDE SEQUENCE [LARGE SCALE GENOMIC DNA]</scope>
    <source>
        <strain evidence="4 6">DSM 3764</strain>
    </source>
</reference>
<feature type="region of interest" description="Disordered" evidence="1">
    <location>
        <begin position="267"/>
        <end position="290"/>
    </location>
</feature>
<dbReference type="AlphaFoldDB" id="A0A377Q835"/>
<dbReference type="Proteomes" id="UP000295794">
    <property type="component" value="Unassembled WGS sequence"/>
</dbReference>
<evidence type="ECO:0000313" key="4">
    <source>
        <dbReference type="EMBL" id="TCU84545.1"/>
    </source>
</evidence>
<gene>
    <name evidence="4" type="ORF">EV682_10970</name>
    <name evidence="3" type="ORF">NCTC11159_01069</name>
</gene>
<dbReference type="Gene3D" id="1.20.1260.40">
    <property type="match status" value="1"/>
</dbReference>